<keyword evidence="1" id="KW-1133">Transmembrane helix</keyword>
<keyword evidence="4" id="KW-1185">Reference proteome</keyword>
<comment type="caution">
    <text evidence="3">The sequence shown here is derived from an EMBL/GenBank/DDBJ whole genome shotgun (WGS) entry which is preliminary data.</text>
</comment>
<organism evidence="3 4">
    <name type="scientific">Mytilus edulis</name>
    <name type="common">Blue mussel</name>
    <dbReference type="NCBI Taxonomy" id="6550"/>
    <lineage>
        <taxon>Eukaryota</taxon>
        <taxon>Metazoa</taxon>
        <taxon>Spiralia</taxon>
        <taxon>Lophotrochozoa</taxon>
        <taxon>Mollusca</taxon>
        <taxon>Bivalvia</taxon>
        <taxon>Autobranchia</taxon>
        <taxon>Pteriomorphia</taxon>
        <taxon>Mytilida</taxon>
        <taxon>Mytiloidea</taxon>
        <taxon>Mytilidae</taxon>
        <taxon>Mytilinae</taxon>
        <taxon>Mytilus</taxon>
    </lineage>
</organism>
<reference evidence="3" key="1">
    <citation type="submission" date="2021-03" db="EMBL/GenBank/DDBJ databases">
        <authorList>
            <person name="Bekaert M."/>
        </authorList>
    </citation>
    <scope>NUCLEOTIDE SEQUENCE</scope>
</reference>
<evidence type="ECO:0000256" key="2">
    <source>
        <dbReference type="SAM" id="SignalP"/>
    </source>
</evidence>
<feature type="transmembrane region" description="Helical" evidence="1">
    <location>
        <begin position="130"/>
        <end position="151"/>
    </location>
</feature>
<dbReference type="Proteomes" id="UP000683360">
    <property type="component" value="Unassembled WGS sequence"/>
</dbReference>
<keyword evidence="1" id="KW-0472">Membrane</keyword>
<protein>
    <submittedName>
        <fullName evidence="3">Uncharacterized protein</fullName>
    </submittedName>
</protein>
<feature type="chain" id="PRO_5035844443" evidence="2">
    <location>
        <begin position="21"/>
        <end position="169"/>
    </location>
</feature>
<gene>
    <name evidence="3" type="ORF">MEDL_66914</name>
</gene>
<keyword evidence="1" id="KW-0812">Transmembrane</keyword>
<sequence>MKPFFTHLLLGLLKLEKVLFSIVHVKEDVQVIGNGGGPNDIDLAYNQRVHIDMIDKINIIKDSSGEYSIKVLNATDSDIFESNYTCGIGFATKQINRTEFIQHSPTQSPTVTSTPHQPIKYNTGEFEGEIVGIVIGVLLLIVVAVIVSVFVKRTRTNKPKSMTKNVDEL</sequence>
<evidence type="ECO:0000313" key="4">
    <source>
        <dbReference type="Proteomes" id="UP000683360"/>
    </source>
</evidence>
<feature type="signal peptide" evidence="2">
    <location>
        <begin position="1"/>
        <end position="20"/>
    </location>
</feature>
<accession>A0A8S3VFN4</accession>
<keyword evidence="2" id="KW-0732">Signal</keyword>
<evidence type="ECO:0000313" key="3">
    <source>
        <dbReference type="EMBL" id="CAG2255516.1"/>
    </source>
</evidence>
<dbReference type="EMBL" id="CAJPWZ010003272">
    <property type="protein sequence ID" value="CAG2255516.1"/>
    <property type="molecule type" value="Genomic_DNA"/>
</dbReference>
<name>A0A8S3VFN4_MYTED</name>
<proteinExistence type="predicted"/>
<dbReference type="AlphaFoldDB" id="A0A8S3VFN4"/>
<evidence type="ECO:0000256" key="1">
    <source>
        <dbReference type="SAM" id="Phobius"/>
    </source>
</evidence>